<sequence length="70" mass="7937">MVRIVENVLLAVQPVVAQVAVLAHLLDHPDFFVHGHQLGQPLPDRRLLLGADVLQLVPRWHQLRLLLRVS</sequence>
<organism evidence="1">
    <name type="scientific">Anopheles braziliensis</name>
    <dbReference type="NCBI Taxonomy" id="58242"/>
    <lineage>
        <taxon>Eukaryota</taxon>
        <taxon>Metazoa</taxon>
        <taxon>Ecdysozoa</taxon>
        <taxon>Arthropoda</taxon>
        <taxon>Hexapoda</taxon>
        <taxon>Insecta</taxon>
        <taxon>Pterygota</taxon>
        <taxon>Neoptera</taxon>
        <taxon>Endopterygota</taxon>
        <taxon>Diptera</taxon>
        <taxon>Nematocera</taxon>
        <taxon>Culicoidea</taxon>
        <taxon>Culicidae</taxon>
        <taxon>Anophelinae</taxon>
        <taxon>Anopheles</taxon>
    </lineage>
</organism>
<protein>
    <submittedName>
        <fullName evidence="1">Putative secreted peptide</fullName>
    </submittedName>
</protein>
<proteinExistence type="predicted"/>
<dbReference type="AlphaFoldDB" id="A0A2M3ZRM6"/>
<evidence type="ECO:0000313" key="1">
    <source>
        <dbReference type="EMBL" id="MBW31214.1"/>
    </source>
</evidence>
<accession>A0A2M3ZRM6</accession>
<dbReference type="EMBL" id="GGFM01010463">
    <property type="protein sequence ID" value="MBW31214.1"/>
    <property type="molecule type" value="Transcribed_RNA"/>
</dbReference>
<reference evidence="1" key="1">
    <citation type="submission" date="2018-01" db="EMBL/GenBank/DDBJ databases">
        <title>An insight into the sialome of Amazonian anophelines.</title>
        <authorList>
            <person name="Ribeiro J.M."/>
            <person name="Scarpassa V."/>
            <person name="Calvo E."/>
        </authorList>
    </citation>
    <scope>NUCLEOTIDE SEQUENCE</scope>
    <source>
        <tissue evidence="1">Salivary glands</tissue>
    </source>
</reference>
<name>A0A2M3ZRM6_9DIPT</name>